<dbReference type="GeneID" id="114247896"/>
<keyword evidence="8 9" id="KW-0472">Membrane</keyword>
<dbReference type="AlphaFoldDB" id="A0A6J2K582"/>
<accession>A0A6J2K582</accession>
<keyword evidence="6 9" id="KW-1133">Transmembrane helix</keyword>
<dbReference type="RefSeq" id="XP_028036778.1">
    <property type="nucleotide sequence ID" value="XM_028180977.1"/>
</dbReference>
<proteinExistence type="inferred from homology"/>
<comment type="similarity">
    <text evidence="3">Belongs to the cytochrome c oxidase subunit 6c family.</text>
</comment>
<feature type="transmembrane region" description="Helical" evidence="9">
    <location>
        <begin position="50"/>
        <end position="69"/>
    </location>
</feature>
<dbReference type="SUPFAM" id="SSF81415">
    <property type="entry name" value="Mitochondrial cytochrome c oxidase subunit VIc"/>
    <property type="match status" value="1"/>
</dbReference>
<dbReference type="Gene3D" id="4.10.93.10">
    <property type="entry name" value="Mitochondrial cytochrome c oxidase subunit VIc/VIIs"/>
    <property type="match status" value="1"/>
</dbReference>
<dbReference type="InterPro" id="IPR051389">
    <property type="entry name" value="Cytochrome_c_oxidase_VIc"/>
</dbReference>
<dbReference type="OrthoDB" id="10051322at2759"/>
<dbReference type="GO" id="GO:0005743">
    <property type="term" value="C:mitochondrial inner membrane"/>
    <property type="evidence" value="ECO:0007669"/>
    <property type="project" value="UniProtKB-SubCell"/>
</dbReference>
<evidence type="ECO:0000313" key="11">
    <source>
        <dbReference type="RefSeq" id="XP_028036778.1"/>
    </source>
</evidence>
<protein>
    <submittedName>
        <fullName evidence="11">Cytochrome c oxidase subunit 6C-like</fullName>
    </submittedName>
</protein>
<dbReference type="Pfam" id="PF02937">
    <property type="entry name" value="COX6C"/>
    <property type="match status" value="1"/>
</dbReference>
<evidence type="ECO:0000256" key="1">
    <source>
        <dbReference type="ARBA" id="ARBA00004434"/>
    </source>
</evidence>
<gene>
    <name evidence="11" type="primary">LOC114247896</name>
</gene>
<keyword evidence="5" id="KW-0999">Mitochondrion inner membrane</keyword>
<dbReference type="KEGG" id="bman:114247896"/>
<keyword evidence="7" id="KW-0496">Mitochondrion</keyword>
<reference evidence="11" key="1">
    <citation type="submission" date="2025-08" db="UniProtKB">
        <authorList>
            <consortium name="RefSeq"/>
        </authorList>
    </citation>
    <scope>IDENTIFICATION</scope>
    <source>
        <tissue evidence="11">Silk gland</tissue>
    </source>
</reference>
<evidence type="ECO:0000256" key="4">
    <source>
        <dbReference type="ARBA" id="ARBA00022692"/>
    </source>
</evidence>
<evidence type="ECO:0000256" key="6">
    <source>
        <dbReference type="ARBA" id="ARBA00022989"/>
    </source>
</evidence>
<evidence type="ECO:0000256" key="9">
    <source>
        <dbReference type="SAM" id="Phobius"/>
    </source>
</evidence>
<evidence type="ECO:0000256" key="3">
    <source>
        <dbReference type="ARBA" id="ARBA00007204"/>
    </source>
</evidence>
<dbReference type="Proteomes" id="UP000504629">
    <property type="component" value="Unplaced"/>
</dbReference>
<evidence type="ECO:0000256" key="8">
    <source>
        <dbReference type="ARBA" id="ARBA00023136"/>
    </source>
</evidence>
<evidence type="ECO:0000256" key="2">
    <source>
        <dbReference type="ARBA" id="ARBA00004673"/>
    </source>
</evidence>
<dbReference type="InterPro" id="IPR037169">
    <property type="entry name" value="Cytochrome_c_oxidase_VIc_sf"/>
</dbReference>
<dbReference type="SMR" id="A0A6J2K582"/>
<dbReference type="PANTHER" id="PTHR48416:SF1">
    <property type="entry name" value="CYTOCHROME C OXIDASE SUBUNIT 6C"/>
    <property type="match status" value="1"/>
</dbReference>
<sequence length="115" mass="12678">MNPCELPPCPPCPPPSPPPCQQVCHPPPPPPPCRVKPIMRGMLHAQIKRTIASALILAAMGGAAFYFGVRLPKQKAYREYYAKGEFEDWADEMARKGLFQSVPAASLQDNQHAKK</sequence>
<comment type="subcellular location">
    <subcellularLocation>
        <location evidence="1">Mitochondrion inner membrane</location>
        <topology evidence="1">Single-pass membrane protein</topology>
    </subcellularLocation>
</comment>
<keyword evidence="10" id="KW-1185">Reference proteome</keyword>
<evidence type="ECO:0000256" key="7">
    <source>
        <dbReference type="ARBA" id="ARBA00023128"/>
    </source>
</evidence>
<evidence type="ECO:0000256" key="5">
    <source>
        <dbReference type="ARBA" id="ARBA00022792"/>
    </source>
</evidence>
<comment type="pathway">
    <text evidence="2">Energy metabolism; oxidative phosphorylation.</text>
</comment>
<organism evidence="10 11">
    <name type="scientific">Bombyx mandarina</name>
    <name type="common">Wild silk moth</name>
    <name type="synonym">Wild silkworm</name>
    <dbReference type="NCBI Taxonomy" id="7092"/>
    <lineage>
        <taxon>Eukaryota</taxon>
        <taxon>Metazoa</taxon>
        <taxon>Ecdysozoa</taxon>
        <taxon>Arthropoda</taxon>
        <taxon>Hexapoda</taxon>
        <taxon>Insecta</taxon>
        <taxon>Pterygota</taxon>
        <taxon>Neoptera</taxon>
        <taxon>Endopterygota</taxon>
        <taxon>Lepidoptera</taxon>
        <taxon>Glossata</taxon>
        <taxon>Ditrysia</taxon>
        <taxon>Bombycoidea</taxon>
        <taxon>Bombycidae</taxon>
        <taxon>Bombycinae</taxon>
        <taxon>Bombyx</taxon>
    </lineage>
</organism>
<keyword evidence="4 9" id="KW-0812">Transmembrane</keyword>
<dbReference type="PANTHER" id="PTHR48416">
    <property type="entry name" value="CYTOCHROME C OXIDASE SUBUNIT 6C"/>
    <property type="match status" value="1"/>
</dbReference>
<dbReference type="CDD" id="cd22901">
    <property type="entry name" value="CcO_VIc"/>
    <property type="match status" value="1"/>
</dbReference>
<dbReference type="InterPro" id="IPR034884">
    <property type="entry name" value="Cytochrome_c_oxidase_VIc/VIIs"/>
</dbReference>
<name>A0A6J2K582_BOMMA</name>
<evidence type="ECO:0000313" key="10">
    <source>
        <dbReference type="Proteomes" id="UP000504629"/>
    </source>
</evidence>